<dbReference type="InterPro" id="IPR012171">
    <property type="entry name" value="Fatty_acid_desaturase"/>
</dbReference>
<dbReference type="GO" id="GO:0008610">
    <property type="term" value="P:lipid biosynthetic process"/>
    <property type="evidence" value="ECO:0007669"/>
    <property type="project" value="UniProtKB-ARBA"/>
</dbReference>
<dbReference type="RefSeq" id="WP_073122410.1">
    <property type="nucleotide sequence ID" value="NZ_FRAA01000003.1"/>
</dbReference>
<evidence type="ECO:0000259" key="2">
    <source>
        <dbReference type="Pfam" id="PF00487"/>
    </source>
</evidence>
<dbReference type="CDD" id="cd03506">
    <property type="entry name" value="Delta6-FADS-like"/>
    <property type="match status" value="1"/>
</dbReference>
<reference evidence="4" key="1">
    <citation type="submission" date="2016-11" db="EMBL/GenBank/DDBJ databases">
        <authorList>
            <person name="Varghese N."/>
            <person name="Submissions S."/>
        </authorList>
    </citation>
    <scope>NUCLEOTIDE SEQUENCE [LARGE SCALE GENOMIC DNA]</scope>
    <source>
        <strain evidence="4">DSM 26134</strain>
    </source>
</reference>
<dbReference type="PANTHER" id="PTHR19353">
    <property type="entry name" value="FATTY ACID DESATURASE 2"/>
    <property type="match status" value="1"/>
</dbReference>
<evidence type="ECO:0000313" key="3">
    <source>
        <dbReference type="EMBL" id="SHK19577.1"/>
    </source>
</evidence>
<feature type="transmembrane region" description="Helical" evidence="1">
    <location>
        <begin position="239"/>
        <end position="260"/>
    </location>
</feature>
<gene>
    <name evidence="3" type="ORF">SAMN04488028_103326</name>
</gene>
<keyword evidence="4" id="KW-1185">Reference proteome</keyword>
<dbReference type="GO" id="GO:0016717">
    <property type="term" value="F:oxidoreductase activity, acting on paired donors, with oxidation of a pair of donors resulting in the reduction of molecular oxygen to two molecules of water"/>
    <property type="evidence" value="ECO:0007669"/>
    <property type="project" value="TreeGrafter"/>
</dbReference>
<feature type="transmembrane region" description="Helical" evidence="1">
    <location>
        <begin position="211"/>
        <end position="233"/>
    </location>
</feature>
<protein>
    <submittedName>
        <fullName evidence="3">Linoleoyl-CoA desaturase</fullName>
    </submittedName>
</protein>
<dbReference type="EMBL" id="FRAA01000003">
    <property type="protein sequence ID" value="SHK19577.1"/>
    <property type="molecule type" value="Genomic_DNA"/>
</dbReference>
<dbReference type="Pfam" id="PF00487">
    <property type="entry name" value="FA_desaturase"/>
    <property type="match status" value="1"/>
</dbReference>
<sequence>MQERATAEKVSFNHEDATSKQFVQTLNKRVNEYFQSKGISKHGNVTLYIKTVVMLSMFIVPYFVVILMEPQGLVALGLMIIMGMGMAGIGLSIMHDAIHGAYSSNRTVNKILGYTLNLVGGNAINWRIQHNVKHHTYTNIEEHDEDIEPKAILRFSPGTKLKPIHKYQYLYAWFFYGLGTFFWVTFKDFAKITRYNKEGLLAKNTKSIAGEYVILILTKVVYYIYAIGVPVYFTSYTGWQIFGGFMLMHFVAGMGLAVIFQPAHLMNEVDFPAPDKDGNMEYSWTVHQLYTTVNFGNQNRILDWYAGGLNFQIEHHLFPHICHVHYKHLAKIVKETAAEYNYPYYAEPTFRSALLAHGRMLKALGLPAKAAA</sequence>
<dbReference type="Proteomes" id="UP000184474">
    <property type="component" value="Unassembled WGS sequence"/>
</dbReference>
<proteinExistence type="predicted"/>
<feature type="transmembrane region" description="Helical" evidence="1">
    <location>
        <begin position="73"/>
        <end position="94"/>
    </location>
</feature>
<organism evidence="3 4">
    <name type="scientific">Reichenbachiella agariperforans</name>
    <dbReference type="NCBI Taxonomy" id="156994"/>
    <lineage>
        <taxon>Bacteria</taxon>
        <taxon>Pseudomonadati</taxon>
        <taxon>Bacteroidota</taxon>
        <taxon>Cytophagia</taxon>
        <taxon>Cytophagales</taxon>
        <taxon>Reichenbachiellaceae</taxon>
        <taxon>Reichenbachiella</taxon>
    </lineage>
</organism>
<feature type="transmembrane region" description="Helical" evidence="1">
    <location>
        <begin position="170"/>
        <end position="190"/>
    </location>
</feature>
<name>A0A1M6QHT4_REIAG</name>
<dbReference type="AlphaFoldDB" id="A0A1M6QHT4"/>
<keyword evidence="1" id="KW-0472">Membrane</keyword>
<dbReference type="STRING" id="156994.SAMN04488028_103326"/>
<dbReference type="PIRSF" id="PIRSF015921">
    <property type="entry name" value="FA_sphinglp_des"/>
    <property type="match status" value="1"/>
</dbReference>
<keyword evidence="1" id="KW-1133">Transmembrane helix</keyword>
<dbReference type="InterPro" id="IPR005804">
    <property type="entry name" value="FA_desaturase_dom"/>
</dbReference>
<evidence type="ECO:0000313" key="4">
    <source>
        <dbReference type="Proteomes" id="UP000184474"/>
    </source>
</evidence>
<dbReference type="GO" id="GO:0016020">
    <property type="term" value="C:membrane"/>
    <property type="evidence" value="ECO:0007669"/>
    <property type="project" value="TreeGrafter"/>
</dbReference>
<keyword evidence="1" id="KW-0812">Transmembrane</keyword>
<feature type="transmembrane region" description="Helical" evidence="1">
    <location>
        <begin position="47"/>
        <end position="66"/>
    </location>
</feature>
<accession>A0A1M6QHT4</accession>
<evidence type="ECO:0000256" key="1">
    <source>
        <dbReference type="SAM" id="Phobius"/>
    </source>
</evidence>
<dbReference type="PANTHER" id="PTHR19353:SF19">
    <property type="entry name" value="DELTA(5) FATTY ACID DESATURASE C-RELATED"/>
    <property type="match status" value="1"/>
</dbReference>
<feature type="domain" description="Fatty acid desaturase" evidence="2">
    <location>
        <begin position="75"/>
        <end position="346"/>
    </location>
</feature>